<evidence type="ECO:0000256" key="1">
    <source>
        <dbReference type="SAM" id="MobiDB-lite"/>
    </source>
</evidence>
<dbReference type="PANTHER" id="PTHR33130:SF42">
    <property type="entry name" value="O-ACYLTRANSFERASE, PUTATIVE (DUF1639)-RELATED"/>
    <property type="match status" value="1"/>
</dbReference>
<protein>
    <submittedName>
        <fullName evidence="2">Uncharacterized protein</fullName>
    </submittedName>
</protein>
<dbReference type="Proteomes" id="UP001642487">
    <property type="component" value="Chromosome 5"/>
</dbReference>
<feature type="region of interest" description="Disordered" evidence="1">
    <location>
        <begin position="200"/>
        <end position="225"/>
    </location>
</feature>
<name>A0ABP0YT91_9ROSI</name>
<dbReference type="Pfam" id="PF07797">
    <property type="entry name" value="DUF1639"/>
    <property type="match status" value="1"/>
</dbReference>
<keyword evidence="3" id="KW-1185">Reference proteome</keyword>
<gene>
    <name evidence="2" type="ORF">CITCOLO1_LOCUS14643</name>
</gene>
<evidence type="ECO:0000313" key="3">
    <source>
        <dbReference type="Proteomes" id="UP001642487"/>
    </source>
</evidence>
<evidence type="ECO:0000313" key="2">
    <source>
        <dbReference type="EMBL" id="CAK9322493.1"/>
    </source>
</evidence>
<feature type="compositionally biased region" description="Polar residues" evidence="1">
    <location>
        <begin position="88"/>
        <end position="98"/>
    </location>
</feature>
<proteinExistence type="predicted"/>
<accession>A0ABP0YT91</accession>
<feature type="region of interest" description="Disordered" evidence="1">
    <location>
        <begin position="88"/>
        <end position="112"/>
    </location>
</feature>
<sequence>MRSDCLRFGEDMETEVRNQNQRGCKPLEPEVFLQWGKRKRLRCPRNKDPEISERLCGSLRKKIGSRSDRCVISSSDKERIPLQPNRLTRNSEGVTTLRNGGAGTSPSPEKEDRYYATRGSAAAVVDENGHSHGHEERGGSFVLPKLLIALSSKEKEEDFMAMKGCKLPQRPKKRAKMIQRSLLLVSPGAWLTEMSQERYEVREKKTTKKRPTGLKAMGSMETDSE</sequence>
<dbReference type="InterPro" id="IPR012438">
    <property type="entry name" value="DUF1639"/>
</dbReference>
<dbReference type="PANTHER" id="PTHR33130">
    <property type="entry name" value="PUTATIVE (DUF1639)-RELATED"/>
    <property type="match status" value="1"/>
</dbReference>
<reference evidence="2 3" key="1">
    <citation type="submission" date="2024-03" db="EMBL/GenBank/DDBJ databases">
        <authorList>
            <person name="Gkanogiannis A."/>
            <person name="Becerra Lopez-Lavalle L."/>
        </authorList>
    </citation>
    <scope>NUCLEOTIDE SEQUENCE [LARGE SCALE GENOMIC DNA]</scope>
</reference>
<dbReference type="EMBL" id="OZ021739">
    <property type="protein sequence ID" value="CAK9322493.1"/>
    <property type="molecule type" value="Genomic_DNA"/>
</dbReference>
<organism evidence="2 3">
    <name type="scientific">Citrullus colocynthis</name>
    <name type="common">colocynth</name>
    <dbReference type="NCBI Taxonomy" id="252529"/>
    <lineage>
        <taxon>Eukaryota</taxon>
        <taxon>Viridiplantae</taxon>
        <taxon>Streptophyta</taxon>
        <taxon>Embryophyta</taxon>
        <taxon>Tracheophyta</taxon>
        <taxon>Spermatophyta</taxon>
        <taxon>Magnoliopsida</taxon>
        <taxon>eudicotyledons</taxon>
        <taxon>Gunneridae</taxon>
        <taxon>Pentapetalae</taxon>
        <taxon>rosids</taxon>
        <taxon>fabids</taxon>
        <taxon>Cucurbitales</taxon>
        <taxon>Cucurbitaceae</taxon>
        <taxon>Benincaseae</taxon>
        <taxon>Citrullus</taxon>
    </lineage>
</organism>